<dbReference type="CDD" id="cd00483">
    <property type="entry name" value="HPPK"/>
    <property type="match status" value="1"/>
</dbReference>
<protein>
    <recommendedName>
        <fullName evidence="2">2-amino-4-hydroxy-6-hydroxymethyldihydropteridine diphosphokinase</fullName>
        <ecNumber evidence="2">2.7.6.3</ecNumber>
    </recommendedName>
</protein>
<evidence type="ECO:0000256" key="3">
    <source>
        <dbReference type="ARBA" id="ARBA00022679"/>
    </source>
</evidence>
<dbReference type="GO" id="GO:0003848">
    <property type="term" value="F:2-amino-4-hydroxy-6-hydroxymethyldihydropteridine diphosphokinase activity"/>
    <property type="evidence" value="ECO:0007669"/>
    <property type="project" value="UniProtKB-EC"/>
</dbReference>
<dbReference type="SUPFAM" id="SSF55083">
    <property type="entry name" value="6-hydroxymethyl-7,8-dihydropterin pyrophosphokinase, HPPK"/>
    <property type="match status" value="1"/>
</dbReference>
<dbReference type="GO" id="GO:0046654">
    <property type="term" value="P:tetrahydrofolate biosynthetic process"/>
    <property type="evidence" value="ECO:0007669"/>
    <property type="project" value="UniProtKB-UniPathway"/>
</dbReference>
<dbReference type="UniPathway" id="UPA00077">
    <property type="reaction ID" value="UER00155"/>
</dbReference>
<dbReference type="GO" id="GO:0046656">
    <property type="term" value="P:folic acid biosynthetic process"/>
    <property type="evidence" value="ECO:0007669"/>
    <property type="project" value="UniProtKB-KW"/>
</dbReference>
<comment type="pathway">
    <text evidence="1">Cofactor biosynthesis; tetrahydrofolate biosynthesis; 2-amino-4-hydroxy-6-hydroxymethyl-7,8-dihydropteridine diphosphate from 7,8-dihydroneopterin triphosphate: step 4/4.</text>
</comment>
<dbReference type="PANTHER" id="PTHR43071:SF1">
    <property type="entry name" value="2-AMINO-4-HYDROXY-6-HYDROXYMETHYLDIHYDROPTERIDINE PYROPHOSPHOKINASE"/>
    <property type="match status" value="1"/>
</dbReference>
<evidence type="ECO:0000259" key="8">
    <source>
        <dbReference type="Pfam" id="PF01288"/>
    </source>
</evidence>
<dbReference type="AlphaFoldDB" id="X0UPP9"/>
<dbReference type="EC" id="2.7.6.3" evidence="2"/>
<reference evidence="9" key="1">
    <citation type="journal article" date="2014" name="Front. Microbiol.">
        <title>High frequency of phylogenetically diverse reductive dehalogenase-homologous genes in deep subseafloor sedimentary metagenomes.</title>
        <authorList>
            <person name="Kawai M."/>
            <person name="Futagami T."/>
            <person name="Toyoda A."/>
            <person name="Takaki Y."/>
            <person name="Nishi S."/>
            <person name="Hori S."/>
            <person name="Arai W."/>
            <person name="Tsubouchi T."/>
            <person name="Morono Y."/>
            <person name="Uchiyama I."/>
            <person name="Ito T."/>
            <person name="Fujiyama A."/>
            <person name="Inagaki F."/>
            <person name="Takami H."/>
        </authorList>
    </citation>
    <scope>NUCLEOTIDE SEQUENCE</scope>
    <source>
        <strain evidence="9">Expedition CK06-06</strain>
    </source>
</reference>
<keyword evidence="7" id="KW-0289">Folate biosynthesis</keyword>
<comment type="caution">
    <text evidence="9">The sequence shown here is derived from an EMBL/GenBank/DDBJ whole genome shotgun (WGS) entry which is preliminary data.</text>
</comment>
<keyword evidence="4" id="KW-0547">Nucleotide-binding</keyword>
<evidence type="ECO:0000256" key="7">
    <source>
        <dbReference type="ARBA" id="ARBA00022909"/>
    </source>
</evidence>
<dbReference type="GO" id="GO:0016301">
    <property type="term" value="F:kinase activity"/>
    <property type="evidence" value="ECO:0007669"/>
    <property type="project" value="UniProtKB-KW"/>
</dbReference>
<feature type="non-terminal residue" evidence="9">
    <location>
        <position position="1"/>
    </location>
</feature>
<dbReference type="InterPro" id="IPR000550">
    <property type="entry name" value="Hppk"/>
</dbReference>
<feature type="domain" description="7,8-dihydro-6-hydroxymethylpterin-pyrophosphokinase" evidence="8">
    <location>
        <begin position="21"/>
        <end position="147"/>
    </location>
</feature>
<keyword evidence="5" id="KW-0418">Kinase</keyword>
<dbReference type="PANTHER" id="PTHR43071">
    <property type="entry name" value="2-AMINO-4-HYDROXY-6-HYDROXYMETHYLDIHYDROPTERIDINE PYROPHOSPHOKINASE"/>
    <property type="match status" value="1"/>
</dbReference>
<keyword evidence="6" id="KW-0067">ATP-binding</keyword>
<evidence type="ECO:0000256" key="5">
    <source>
        <dbReference type="ARBA" id="ARBA00022777"/>
    </source>
</evidence>
<evidence type="ECO:0000256" key="1">
    <source>
        <dbReference type="ARBA" id="ARBA00005051"/>
    </source>
</evidence>
<sequence>WNSPFEMRVRHHLPPGPVTLYLGLGSNLGDRKANLEKAVQLLGQTLSLEQLSSVYETQPVGYEEQPLFLNAVCRAATDIGPFQLLSLIKGIEVALDRVPSFPNAPRPIDIDILLYGNLVIEAPQLVIPHPRLAERAFVLIPLAEIAPDLTHPVSGRSIQGLASGVQGQEGVKRIGELKVKDV</sequence>
<evidence type="ECO:0000313" key="9">
    <source>
        <dbReference type="EMBL" id="GAG02273.1"/>
    </source>
</evidence>
<dbReference type="InterPro" id="IPR035907">
    <property type="entry name" value="Hppk_sf"/>
</dbReference>
<evidence type="ECO:0000256" key="6">
    <source>
        <dbReference type="ARBA" id="ARBA00022840"/>
    </source>
</evidence>
<dbReference type="NCBIfam" id="TIGR01498">
    <property type="entry name" value="folK"/>
    <property type="match status" value="1"/>
</dbReference>
<dbReference type="Pfam" id="PF01288">
    <property type="entry name" value="HPPK"/>
    <property type="match status" value="1"/>
</dbReference>
<evidence type="ECO:0000256" key="2">
    <source>
        <dbReference type="ARBA" id="ARBA00013253"/>
    </source>
</evidence>
<dbReference type="Gene3D" id="3.30.70.560">
    <property type="entry name" value="7,8-Dihydro-6-hydroxymethylpterin-pyrophosphokinase HPPK"/>
    <property type="match status" value="1"/>
</dbReference>
<keyword evidence="3" id="KW-0808">Transferase</keyword>
<gene>
    <name evidence="9" type="ORF">S01H1_36163</name>
</gene>
<dbReference type="GO" id="GO:0005524">
    <property type="term" value="F:ATP binding"/>
    <property type="evidence" value="ECO:0007669"/>
    <property type="project" value="UniProtKB-KW"/>
</dbReference>
<evidence type="ECO:0000256" key="4">
    <source>
        <dbReference type="ARBA" id="ARBA00022741"/>
    </source>
</evidence>
<proteinExistence type="predicted"/>
<organism evidence="9">
    <name type="scientific">marine sediment metagenome</name>
    <dbReference type="NCBI Taxonomy" id="412755"/>
    <lineage>
        <taxon>unclassified sequences</taxon>
        <taxon>metagenomes</taxon>
        <taxon>ecological metagenomes</taxon>
    </lineage>
</organism>
<accession>X0UPP9</accession>
<dbReference type="EMBL" id="BARS01022636">
    <property type="protein sequence ID" value="GAG02273.1"/>
    <property type="molecule type" value="Genomic_DNA"/>
</dbReference>
<name>X0UPP9_9ZZZZ</name>